<dbReference type="InterPro" id="IPR013216">
    <property type="entry name" value="Methyltransf_11"/>
</dbReference>
<dbReference type="GO" id="GO:0008757">
    <property type="term" value="F:S-adenosylmethionine-dependent methyltransferase activity"/>
    <property type="evidence" value="ECO:0007669"/>
    <property type="project" value="InterPro"/>
</dbReference>
<sequence>MKQREYWDEVANNKNFTTPFRHDLFSKYVSQDAVILDYGCGYGRTLIEENGYENLHGVDFSREMVKRAVLNSEGINYQVISSGKLPYPDNFFDSVLLFAVLTCVHTNQEQDKILSEIKRVLKPNRVVYINDFLLNADERNIDRYKKFFDKYGTYGVFELSDGAVLRHHNTERTYEWGNGFKQLEYHPVEYVTMNGNQSNGLVYIGMSKKELSGNKKG</sequence>
<dbReference type="Proteomes" id="UP000501076">
    <property type="component" value="Plasmid pFDU301A"/>
</dbReference>
<dbReference type="SUPFAM" id="SSF53335">
    <property type="entry name" value="S-adenosyl-L-methionine-dependent methyltransferases"/>
    <property type="match status" value="1"/>
</dbReference>
<dbReference type="Gene3D" id="3.40.50.150">
    <property type="entry name" value="Vaccinia Virus protein VP39"/>
    <property type="match status" value="1"/>
</dbReference>
<feature type="domain" description="Methyltransferase type 11" evidence="1">
    <location>
        <begin position="36"/>
        <end position="127"/>
    </location>
</feature>
<keyword evidence="2" id="KW-0808">Transferase</keyword>
<dbReference type="InterPro" id="IPR029063">
    <property type="entry name" value="SAM-dependent_MTases_sf"/>
</dbReference>
<dbReference type="CDD" id="cd02440">
    <property type="entry name" value="AdoMet_MTases"/>
    <property type="match status" value="1"/>
</dbReference>
<dbReference type="GO" id="GO:0032259">
    <property type="term" value="P:methylation"/>
    <property type="evidence" value="ECO:0007669"/>
    <property type="project" value="UniProtKB-KW"/>
</dbReference>
<name>A0A6M6E1X8_PRIMG</name>
<evidence type="ECO:0000313" key="2">
    <source>
        <dbReference type="EMBL" id="QJX81021.1"/>
    </source>
</evidence>
<dbReference type="Pfam" id="PF08241">
    <property type="entry name" value="Methyltransf_11"/>
    <property type="match status" value="1"/>
</dbReference>
<reference evidence="2 3" key="1">
    <citation type="submission" date="2019-10" db="EMBL/GenBank/DDBJ databases">
        <title>Complete genome sequences for adaption low water activity.</title>
        <authorList>
            <person name="Zhao L."/>
            <person name="Zhong J."/>
        </authorList>
    </citation>
    <scope>NUCLEOTIDE SEQUENCE [LARGE SCALE GENOMIC DNA]</scope>
    <source>
        <strain evidence="2 3">FDU301</strain>
        <plasmid evidence="3">pfdu301a</plasmid>
    </source>
</reference>
<gene>
    <name evidence="2" type="ORF">FDZ14_30130</name>
</gene>
<proteinExistence type="predicted"/>
<organism evidence="2 3">
    <name type="scientific">Priestia megaterium</name>
    <name type="common">Bacillus megaterium</name>
    <dbReference type="NCBI Taxonomy" id="1404"/>
    <lineage>
        <taxon>Bacteria</taxon>
        <taxon>Bacillati</taxon>
        <taxon>Bacillota</taxon>
        <taxon>Bacilli</taxon>
        <taxon>Bacillales</taxon>
        <taxon>Bacillaceae</taxon>
        <taxon>Priestia</taxon>
    </lineage>
</organism>
<dbReference type="EMBL" id="CP045273">
    <property type="protein sequence ID" value="QJX81021.1"/>
    <property type="molecule type" value="Genomic_DNA"/>
</dbReference>
<evidence type="ECO:0000259" key="1">
    <source>
        <dbReference type="Pfam" id="PF08241"/>
    </source>
</evidence>
<keyword evidence="2" id="KW-0489">Methyltransferase</keyword>
<evidence type="ECO:0000313" key="3">
    <source>
        <dbReference type="Proteomes" id="UP000501076"/>
    </source>
</evidence>
<dbReference type="AlphaFoldDB" id="A0A6M6E1X8"/>
<accession>A0A6M6E1X8</accession>
<keyword evidence="2" id="KW-0614">Plasmid</keyword>
<protein>
    <submittedName>
        <fullName evidence="2">Methyltransferase domain-containing protein</fullName>
    </submittedName>
</protein>
<geneLocation type="plasmid" evidence="3">
    <name>pfdu301a</name>
</geneLocation>